<gene>
    <name evidence="1" type="ORF">CCOS01_15362</name>
</gene>
<dbReference type="RefSeq" id="XP_060306104.1">
    <property type="nucleotide sequence ID" value="XM_060463501.1"/>
</dbReference>
<evidence type="ECO:0000313" key="1">
    <source>
        <dbReference type="EMBL" id="KAK1510531.1"/>
    </source>
</evidence>
<organism evidence="1 2">
    <name type="scientific">Colletotrichum costaricense</name>
    <dbReference type="NCBI Taxonomy" id="1209916"/>
    <lineage>
        <taxon>Eukaryota</taxon>
        <taxon>Fungi</taxon>
        <taxon>Dikarya</taxon>
        <taxon>Ascomycota</taxon>
        <taxon>Pezizomycotina</taxon>
        <taxon>Sordariomycetes</taxon>
        <taxon>Hypocreomycetidae</taxon>
        <taxon>Glomerellales</taxon>
        <taxon>Glomerellaceae</taxon>
        <taxon>Colletotrichum</taxon>
        <taxon>Colletotrichum acutatum species complex</taxon>
    </lineage>
</organism>
<keyword evidence="2" id="KW-1185">Reference proteome</keyword>
<reference evidence="1 2" key="1">
    <citation type="submission" date="2016-10" db="EMBL/GenBank/DDBJ databases">
        <title>The genome sequence of Colletotrichum fioriniae PJ7.</title>
        <authorList>
            <person name="Baroncelli R."/>
        </authorList>
    </citation>
    <scope>NUCLEOTIDE SEQUENCE [LARGE SCALE GENOMIC DNA]</scope>
    <source>
        <strain evidence="1 2">IMI 309622</strain>
    </source>
</reference>
<evidence type="ECO:0000313" key="2">
    <source>
        <dbReference type="Proteomes" id="UP001240678"/>
    </source>
</evidence>
<dbReference type="Proteomes" id="UP001240678">
    <property type="component" value="Unassembled WGS sequence"/>
</dbReference>
<dbReference type="AlphaFoldDB" id="A0AAJ0DTL7"/>
<dbReference type="EMBL" id="MOOE01000023">
    <property type="protein sequence ID" value="KAK1510531.1"/>
    <property type="molecule type" value="Genomic_DNA"/>
</dbReference>
<proteinExistence type="predicted"/>
<sequence length="52" mass="5769">MRCFNAPDSRYKWSLSGYLWSVDCTDTQLSLISGDDGAIFSPSTEHAVVDLL</sequence>
<dbReference type="GeneID" id="85347048"/>
<protein>
    <submittedName>
        <fullName evidence="1">Uncharacterized protein</fullName>
    </submittedName>
</protein>
<accession>A0AAJ0DTL7</accession>
<comment type="caution">
    <text evidence="1">The sequence shown here is derived from an EMBL/GenBank/DDBJ whole genome shotgun (WGS) entry which is preliminary data.</text>
</comment>
<name>A0AAJ0DTL7_9PEZI</name>